<dbReference type="EC" id="6.6.1.1" evidence="10"/>
<keyword evidence="4 10" id="KW-0436">Ligase</keyword>
<dbReference type="STRING" id="1938817.SAMN06296008_10458"/>
<comment type="pathway">
    <text evidence="1 10">Porphyrin-containing compound metabolism; bacteriochlorophyll biosynthesis.</text>
</comment>
<name>A0A1W1Z0E0_9BURK</name>
<dbReference type="InterPro" id="IPR041628">
    <property type="entry name" value="ChlI/MoxR_AAA_lid"/>
</dbReference>
<gene>
    <name evidence="12" type="ORF">SAMN06296008_10458</name>
</gene>
<dbReference type="InterPro" id="IPR003593">
    <property type="entry name" value="AAA+_ATPase"/>
</dbReference>
<comment type="function">
    <text evidence="9 10">Involved in bacteriochlorophyll biosynthesis; introduces a magnesium ion into protoporphyrin IX to yield Mg-protoporphyrin IX.</text>
</comment>
<keyword evidence="5 10" id="KW-0547">Nucleotide-binding</keyword>
<dbReference type="InterPro" id="IPR011775">
    <property type="entry name" value="Mg_chelatase_ATPase-isu"/>
</dbReference>
<evidence type="ECO:0000256" key="3">
    <source>
        <dbReference type="ARBA" id="ARBA00022531"/>
    </source>
</evidence>
<sequence>MSFSFPFSAIVGQDEMKLALILSTIDPNIGGVLMLGDRGTGKSTVVRSLAALLPPIKAVSLCKYHCDPALSVLCSECEDKKRNGIKLKVDVINTPVVDLPLGSTEDRVVGSIDLEKALSQGVKSFEPGLLAKANRGFLYIDEVNLLEDHLVDLLIDVAASGENVVERDGLSVKHPAKFVLIGSGNPEEGELRPQLLDRYGMSVEVRTPTDVLQRIEIIKRREAFERDREQFIAKWAEQDLEIQKHIVQSKKRLERVEISDELLIKASTLCAHLGADGLRGELTMMRTMRALAAYQGKKHADIQHLKAVAPLALRHRLRRDPLDDTGSSARVERAIEEIIQ</sequence>
<dbReference type="RefSeq" id="WP_084283032.1">
    <property type="nucleotide sequence ID" value="NZ_FWXJ01000004.1"/>
</dbReference>
<dbReference type="Gene3D" id="1.10.8.80">
    <property type="entry name" value="Magnesium chelatase subunit I, C-Terminal domain"/>
    <property type="match status" value="1"/>
</dbReference>
<evidence type="ECO:0000313" key="12">
    <source>
        <dbReference type="EMBL" id="SMC41856.1"/>
    </source>
</evidence>
<dbReference type="Pfam" id="PF17863">
    <property type="entry name" value="AAA_lid_2"/>
    <property type="match status" value="1"/>
</dbReference>
<evidence type="ECO:0000256" key="1">
    <source>
        <dbReference type="ARBA" id="ARBA00004800"/>
    </source>
</evidence>
<dbReference type="InterPro" id="IPR045006">
    <property type="entry name" value="CHLI-like"/>
</dbReference>
<dbReference type="SMART" id="SM00382">
    <property type="entry name" value="AAA"/>
    <property type="match status" value="1"/>
</dbReference>
<comment type="catalytic activity">
    <reaction evidence="8 10">
        <text>protoporphyrin IX + Mg(2+) + ATP + H2O = Mg-protoporphyrin IX + ADP + phosphate + 3 H(+)</text>
        <dbReference type="Rhea" id="RHEA:13961"/>
        <dbReference type="ChEBI" id="CHEBI:15377"/>
        <dbReference type="ChEBI" id="CHEBI:15378"/>
        <dbReference type="ChEBI" id="CHEBI:18420"/>
        <dbReference type="ChEBI" id="CHEBI:30616"/>
        <dbReference type="ChEBI" id="CHEBI:43474"/>
        <dbReference type="ChEBI" id="CHEBI:57306"/>
        <dbReference type="ChEBI" id="CHEBI:60492"/>
        <dbReference type="ChEBI" id="CHEBI:456216"/>
        <dbReference type="EC" id="6.6.1.1"/>
    </reaction>
</comment>
<dbReference type="OrthoDB" id="9775079at2"/>
<keyword evidence="7 10" id="KW-0149">Chlorophyll biosynthesis</keyword>
<dbReference type="Proteomes" id="UP000192708">
    <property type="component" value="Unassembled WGS sequence"/>
</dbReference>
<dbReference type="SUPFAM" id="SSF52540">
    <property type="entry name" value="P-loop containing nucleoside triphosphate hydrolases"/>
    <property type="match status" value="1"/>
</dbReference>
<dbReference type="GO" id="GO:0005524">
    <property type="term" value="F:ATP binding"/>
    <property type="evidence" value="ECO:0007669"/>
    <property type="project" value="UniProtKB-UniRule"/>
</dbReference>
<evidence type="ECO:0000256" key="2">
    <source>
        <dbReference type="ARBA" id="ARBA00005799"/>
    </source>
</evidence>
<dbReference type="GO" id="GO:0015979">
    <property type="term" value="P:photosynthesis"/>
    <property type="evidence" value="ECO:0007669"/>
    <property type="project" value="UniProtKB-UniRule"/>
</dbReference>
<evidence type="ECO:0000256" key="10">
    <source>
        <dbReference type="RuleBase" id="RU362087"/>
    </source>
</evidence>
<dbReference type="Gene3D" id="3.40.50.300">
    <property type="entry name" value="P-loop containing nucleotide triphosphate hydrolases"/>
    <property type="match status" value="1"/>
</dbReference>
<reference evidence="12 13" key="1">
    <citation type="submission" date="2017-04" db="EMBL/GenBank/DDBJ databases">
        <authorList>
            <person name="Afonso C.L."/>
            <person name="Miller P.J."/>
            <person name="Scott M.A."/>
            <person name="Spackman E."/>
            <person name="Goraichik I."/>
            <person name="Dimitrov K.M."/>
            <person name="Suarez D.L."/>
            <person name="Swayne D.E."/>
        </authorList>
    </citation>
    <scope>NUCLEOTIDE SEQUENCE [LARGE SCALE GENOMIC DNA]</scope>
    <source>
        <strain evidence="12 13">VK13</strain>
    </source>
</reference>
<evidence type="ECO:0000256" key="4">
    <source>
        <dbReference type="ARBA" id="ARBA00022598"/>
    </source>
</evidence>
<keyword evidence="10" id="KW-0077">Bacteriochlorophyll biosynthesis</keyword>
<dbReference type="UniPathway" id="UPA00669"/>
<organism evidence="12 13">
    <name type="scientific">Polynucleobacter kasalickyi</name>
    <dbReference type="NCBI Taxonomy" id="1938817"/>
    <lineage>
        <taxon>Bacteria</taxon>
        <taxon>Pseudomonadati</taxon>
        <taxon>Pseudomonadota</taxon>
        <taxon>Betaproteobacteria</taxon>
        <taxon>Burkholderiales</taxon>
        <taxon>Burkholderiaceae</taxon>
        <taxon>Polynucleobacter</taxon>
    </lineage>
</organism>
<dbReference type="NCBIfam" id="TIGR02030">
    <property type="entry name" value="BchI-ChlI"/>
    <property type="match status" value="1"/>
</dbReference>
<dbReference type="GO" id="GO:0030494">
    <property type="term" value="P:bacteriochlorophyll biosynthetic process"/>
    <property type="evidence" value="ECO:0007669"/>
    <property type="project" value="UniProtKB-UniPathway"/>
</dbReference>
<protein>
    <recommendedName>
        <fullName evidence="10">Mg-protoporphyrin IX chelatase</fullName>
        <ecNumber evidence="10">6.6.1.1</ecNumber>
    </recommendedName>
</protein>
<keyword evidence="13" id="KW-1185">Reference proteome</keyword>
<evidence type="ECO:0000259" key="11">
    <source>
        <dbReference type="SMART" id="SM00382"/>
    </source>
</evidence>
<evidence type="ECO:0000256" key="8">
    <source>
        <dbReference type="ARBA" id="ARBA00048693"/>
    </source>
</evidence>
<evidence type="ECO:0000256" key="9">
    <source>
        <dbReference type="ARBA" id="ARBA00053551"/>
    </source>
</evidence>
<comment type="similarity">
    <text evidence="2 10">Belongs to the Mg-chelatase subunits D/I family.</text>
</comment>
<feature type="domain" description="AAA+ ATPase" evidence="11">
    <location>
        <begin position="28"/>
        <end position="209"/>
    </location>
</feature>
<keyword evidence="3 10" id="KW-0602">Photosynthesis</keyword>
<evidence type="ECO:0000313" key="13">
    <source>
        <dbReference type="Proteomes" id="UP000192708"/>
    </source>
</evidence>
<dbReference type="EMBL" id="FWXJ01000004">
    <property type="protein sequence ID" value="SMC41856.1"/>
    <property type="molecule type" value="Genomic_DNA"/>
</dbReference>
<dbReference type="PANTHER" id="PTHR32039:SF9">
    <property type="entry name" value="MAGNESIUM-CHELATASE SUBUNIT CHLI-2, CHLOROPLASTIC"/>
    <property type="match status" value="1"/>
</dbReference>
<proteinExistence type="inferred from homology"/>
<dbReference type="PANTHER" id="PTHR32039">
    <property type="entry name" value="MAGNESIUM-CHELATASE SUBUNIT CHLI"/>
    <property type="match status" value="1"/>
</dbReference>
<accession>A0A1W1Z0E0</accession>
<dbReference type="GO" id="GO:0016851">
    <property type="term" value="F:magnesium chelatase activity"/>
    <property type="evidence" value="ECO:0007669"/>
    <property type="project" value="UniProtKB-UniRule"/>
</dbReference>
<dbReference type="InterPro" id="IPR000523">
    <property type="entry name" value="Mg_chelatse_chII-like_cat_dom"/>
</dbReference>
<dbReference type="AlphaFoldDB" id="A0A1W1Z0E0"/>
<evidence type="ECO:0000256" key="7">
    <source>
        <dbReference type="ARBA" id="ARBA00023171"/>
    </source>
</evidence>
<keyword evidence="6 10" id="KW-0067">ATP-binding</keyword>
<dbReference type="Pfam" id="PF01078">
    <property type="entry name" value="Mg_chelatase"/>
    <property type="match status" value="1"/>
</dbReference>
<evidence type="ECO:0000256" key="6">
    <source>
        <dbReference type="ARBA" id="ARBA00022840"/>
    </source>
</evidence>
<evidence type="ECO:0000256" key="5">
    <source>
        <dbReference type="ARBA" id="ARBA00022741"/>
    </source>
</evidence>
<dbReference type="InterPro" id="IPR027417">
    <property type="entry name" value="P-loop_NTPase"/>
</dbReference>